<proteinExistence type="predicted"/>
<dbReference type="AlphaFoldDB" id="A0A0B2V9Z4"/>
<reference evidence="2 3" key="1">
    <citation type="submission" date="2014-11" db="EMBL/GenBank/DDBJ databases">
        <title>Genetic blueprint of the zoonotic pathogen Toxocara canis.</title>
        <authorList>
            <person name="Zhu X.-Q."/>
            <person name="Korhonen P.K."/>
            <person name="Cai H."/>
            <person name="Young N.D."/>
            <person name="Nejsum P."/>
            <person name="von Samson-Himmelstjerna G."/>
            <person name="Boag P.R."/>
            <person name="Tan P."/>
            <person name="Li Q."/>
            <person name="Min J."/>
            <person name="Yang Y."/>
            <person name="Wang X."/>
            <person name="Fang X."/>
            <person name="Hall R.S."/>
            <person name="Hofmann A."/>
            <person name="Sternberg P.W."/>
            <person name="Jex A.R."/>
            <person name="Gasser R.B."/>
        </authorList>
    </citation>
    <scope>NUCLEOTIDE SEQUENCE [LARGE SCALE GENOMIC DNA]</scope>
    <source>
        <strain evidence="2">PN_DK_2014</strain>
    </source>
</reference>
<dbReference type="EMBL" id="JPKZ01002138">
    <property type="protein sequence ID" value="KHN78282.1"/>
    <property type="molecule type" value="Genomic_DNA"/>
</dbReference>
<evidence type="ECO:0000313" key="3">
    <source>
        <dbReference type="Proteomes" id="UP000031036"/>
    </source>
</evidence>
<feature type="compositionally biased region" description="Polar residues" evidence="1">
    <location>
        <begin position="65"/>
        <end position="84"/>
    </location>
</feature>
<gene>
    <name evidence="2" type="ORF">Tcan_09078</name>
</gene>
<accession>A0A0B2V9Z4</accession>
<name>A0A0B2V9Z4_TOXCA</name>
<evidence type="ECO:0000256" key="1">
    <source>
        <dbReference type="SAM" id="MobiDB-lite"/>
    </source>
</evidence>
<protein>
    <submittedName>
        <fullName evidence="2">Uncharacterized protein</fullName>
    </submittedName>
</protein>
<keyword evidence="3" id="KW-1185">Reference proteome</keyword>
<dbReference type="Proteomes" id="UP000031036">
    <property type="component" value="Unassembled WGS sequence"/>
</dbReference>
<sequence>MKRKLYARKKLENVSIKHIIKDDKPVTPVTQFHMNTTNASQNVATVVAKEVMQSKKATNINVTSKRNPFTDHLSNTRRTSSNASAPFKICRSQRQVFIY</sequence>
<comment type="caution">
    <text evidence="2">The sequence shown here is derived from an EMBL/GenBank/DDBJ whole genome shotgun (WGS) entry which is preliminary data.</text>
</comment>
<feature type="region of interest" description="Disordered" evidence="1">
    <location>
        <begin position="65"/>
        <end position="85"/>
    </location>
</feature>
<evidence type="ECO:0000313" key="2">
    <source>
        <dbReference type="EMBL" id="KHN78282.1"/>
    </source>
</evidence>
<organism evidence="2 3">
    <name type="scientific">Toxocara canis</name>
    <name type="common">Canine roundworm</name>
    <dbReference type="NCBI Taxonomy" id="6265"/>
    <lineage>
        <taxon>Eukaryota</taxon>
        <taxon>Metazoa</taxon>
        <taxon>Ecdysozoa</taxon>
        <taxon>Nematoda</taxon>
        <taxon>Chromadorea</taxon>
        <taxon>Rhabditida</taxon>
        <taxon>Spirurina</taxon>
        <taxon>Ascaridomorpha</taxon>
        <taxon>Ascaridoidea</taxon>
        <taxon>Toxocaridae</taxon>
        <taxon>Toxocara</taxon>
    </lineage>
</organism>